<feature type="domain" description="HNH nuclease" evidence="1">
    <location>
        <begin position="72"/>
        <end position="113"/>
    </location>
</feature>
<gene>
    <name evidence="2" type="ORF">PAERUG_P19_London_7_VIM_2_05_10_02393</name>
</gene>
<accession>A0A9P1VXC9</accession>
<dbReference type="SUPFAM" id="SSF54171">
    <property type="entry name" value="DNA-binding domain"/>
    <property type="match status" value="1"/>
</dbReference>
<proteinExistence type="predicted"/>
<dbReference type="InterPro" id="IPR003615">
    <property type="entry name" value="HNH_nuc"/>
</dbReference>
<protein>
    <submittedName>
        <fullName evidence="2">AP2 domain protein</fullName>
    </submittedName>
</protein>
<dbReference type="InterPro" id="IPR036955">
    <property type="entry name" value="AP2/ERF_dom_sf"/>
</dbReference>
<dbReference type="AlphaFoldDB" id="A0A9P1VXC9"/>
<dbReference type="Gene3D" id="3.90.75.20">
    <property type="match status" value="1"/>
</dbReference>
<evidence type="ECO:0000313" key="2">
    <source>
        <dbReference type="EMBL" id="CRO74120.1"/>
    </source>
</evidence>
<dbReference type="InterPro" id="IPR044925">
    <property type="entry name" value="His-Me_finger_sf"/>
</dbReference>
<dbReference type="GO" id="GO:0003700">
    <property type="term" value="F:DNA-binding transcription factor activity"/>
    <property type="evidence" value="ECO:0007669"/>
    <property type="project" value="InterPro"/>
</dbReference>
<dbReference type="RefSeq" id="WP_071574137.1">
    <property type="nucleotide sequence ID" value="NZ_CAADQL010001106.1"/>
</dbReference>
<comment type="caution">
    <text evidence="2">The sequence shown here is derived from an EMBL/GenBank/DDBJ whole genome shotgun (WGS) entry which is preliminary data.</text>
</comment>
<dbReference type="Gene3D" id="3.30.730.10">
    <property type="entry name" value="AP2/ERF domain"/>
    <property type="match status" value="1"/>
</dbReference>
<name>A0A9P1VXC9_PSEAI</name>
<reference evidence="3" key="1">
    <citation type="submission" date="2015-06" db="EMBL/GenBank/DDBJ databases">
        <authorList>
            <person name="Radhakrishnan Rajesh"/>
            <person name="Underwood Anthony"/>
            <person name="Al-Shahib Ali"/>
        </authorList>
    </citation>
    <scope>NUCLEOTIDE SEQUENCE [LARGE SCALE GENOMIC DNA]</scope>
    <source>
        <strain evidence="3">P19_London_7_VIM_2_05_10</strain>
    </source>
</reference>
<dbReference type="Proteomes" id="UP000045039">
    <property type="component" value="Unassembled WGS sequence"/>
</dbReference>
<evidence type="ECO:0000259" key="1">
    <source>
        <dbReference type="Pfam" id="PF13392"/>
    </source>
</evidence>
<dbReference type="SUPFAM" id="SSF54060">
    <property type="entry name" value="His-Me finger endonucleases"/>
    <property type="match status" value="1"/>
</dbReference>
<dbReference type="EMBL" id="CVVU01000155">
    <property type="protein sequence ID" value="CRO74120.1"/>
    <property type="molecule type" value="Genomic_DNA"/>
</dbReference>
<dbReference type="GO" id="GO:0003677">
    <property type="term" value="F:DNA binding"/>
    <property type="evidence" value="ECO:0007669"/>
    <property type="project" value="InterPro"/>
</dbReference>
<organism evidence="2 3">
    <name type="scientific">Pseudomonas aeruginosa</name>
    <dbReference type="NCBI Taxonomy" id="287"/>
    <lineage>
        <taxon>Bacteria</taxon>
        <taxon>Pseudomonadati</taxon>
        <taxon>Pseudomonadota</taxon>
        <taxon>Gammaproteobacteria</taxon>
        <taxon>Pseudomonadales</taxon>
        <taxon>Pseudomonadaceae</taxon>
        <taxon>Pseudomonas</taxon>
    </lineage>
</organism>
<dbReference type="Pfam" id="PF13392">
    <property type="entry name" value="HNH_3"/>
    <property type="match status" value="1"/>
</dbReference>
<dbReference type="InterPro" id="IPR016177">
    <property type="entry name" value="DNA-bd_dom_sf"/>
</dbReference>
<evidence type="ECO:0000313" key="3">
    <source>
        <dbReference type="Proteomes" id="UP000045039"/>
    </source>
</evidence>
<sequence length="227" mass="25856">MTLPSIAYLRTRLSYDKETGSLVWLPRPSSDFTKKHHFASWVSRCEGKEAGVIVTKKRKKYRRIDICGQKIYAHRIAWAIHYGEHPGEEIDHINGDSLDNSIANLRQVSHQENCKNVKLQAGSRSGYCGVSWHEETGKWRARVKINGKEQHIGLFDDPQEAAERIKTLRQALGFHSSHGSLLRTPEQIAAEERAKAIEEMCFAVETLTVKQAKALFDAGYRRQEEGK</sequence>